<comment type="catalytic activity">
    <reaction evidence="6">
        <text>Couples ATP hydrolysis with the unwinding of duplex DNA by translocating in the 3'-5' direction.</text>
        <dbReference type="EC" id="5.6.2.4"/>
    </reaction>
</comment>
<protein>
    <recommendedName>
        <fullName evidence="7">DNA 3'-5' helicase</fullName>
        <ecNumber evidence="7">5.6.2.4</ecNumber>
    </recommendedName>
</protein>
<keyword evidence="12" id="KW-1185">Reference proteome</keyword>
<evidence type="ECO:0000313" key="11">
    <source>
        <dbReference type="EMBL" id="MFD0780920.1"/>
    </source>
</evidence>
<evidence type="ECO:0000313" key="12">
    <source>
        <dbReference type="Proteomes" id="UP001597042"/>
    </source>
</evidence>
<keyword evidence="1 9" id="KW-0547">Nucleotide-binding</keyword>
<gene>
    <name evidence="11" type="ORF">ACFQZV_06360</name>
</gene>
<dbReference type="SUPFAM" id="SSF52540">
    <property type="entry name" value="P-loop containing nucleoside triphosphate hydrolases"/>
    <property type="match status" value="1"/>
</dbReference>
<evidence type="ECO:0000256" key="8">
    <source>
        <dbReference type="ARBA" id="ARBA00048988"/>
    </source>
</evidence>
<proteinExistence type="predicted"/>
<dbReference type="Proteomes" id="UP001597042">
    <property type="component" value="Unassembled WGS sequence"/>
</dbReference>
<sequence>MPEVTLSKTDDNKLDKSVQAKVLAFLMKLREDDSAYGLRIKKLEQQKDPRARTGRVDGSWRAVLFCLDHAGERTYVYAGTYEHDEAIERARTRVLRTNPVTHVAEIIDATTPEVASTSIPAYIPPAPKKLTYLGDHGYPISDLIDGLGFEKADAARLYAAESEEALADLADGFENEWQRLAILGMAVGDTIPAIRADLGFDELEPERDDDKTNEHQTTVGDDDAALIDALRRPASRIQFALVNDDEELRRILDEGDFGAWRVFLHPEQAQYVERDYNGPFRLTGGAGTGKTVVLLHRTRRLAHADTQARIILTTFTKALAGMLKRDLGRLDSTIAQVSTLGEPGVHVTGIDALAASVRDRGGDEFWSVAGDAVFGAPARERVSMVSNSQGWDAAASVLGSAPIEISNPSFLEAEYLQVILPQRVRSLAEYLAARRPGRGVALDRRRRAAVWAAVEAYRASAASARRLTWAELSAMASAFLEARDELRPADHVLVDEGQDLSPLHWQLVRALAPAAFNDIFIAEDVHQRIYGHRIVLARYGIKVVGRSRRLTLNYRTTQENLLYALGVLEDAQYIDTAEKTEANHGYRSARRGPVPCVLPSNHVWEQTDAVARTIADWESAGVGESIAILGRTTLSLKRLQRQLDDRGIATALYGEAAKPGIPQLVTMHSAKGLEFSRVVLFDVSAGSMPLPLALQGLAGSDLEDAMLRERSLLYVAASRARDELVVTWAGSPSELLGS</sequence>
<evidence type="ECO:0000256" key="6">
    <source>
        <dbReference type="ARBA" id="ARBA00034617"/>
    </source>
</evidence>
<evidence type="ECO:0000256" key="1">
    <source>
        <dbReference type="ARBA" id="ARBA00022741"/>
    </source>
</evidence>
<dbReference type="EMBL" id="JBHTIM010000001">
    <property type="protein sequence ID" value="MFD0780920.1"/>
    <property type="molecule type" value="Genomic_DNA"/>
</dbReference>
<organism evidence="11 12">
    <name type="scientific">Microbacterium koreense</name>
    <dbReference type="NCBI Taxonomy" id="323761"/>
    <lineage>
        <taxon>Bacteria</taxon>
        <taxon>Bacillati</taxon>
        <taxon>Actinomycetota</taxon>
        <taxon>Actinomycetes</taxon>
        <taxon>Micrococcales</taxon>
        <taxon>Microbacteriaceae</taxon>
        <taxon>Microbacterium</taxon>
    </lineage>
</organism>
<dbReference type="PROSITE" id="PS51198">
    <property type="entry name" value="UVRD_HELICASE_ATP_BIND"/>
    <property type="match status" value="1"/>
</dbReference>
<comment type="caution">
    <text evidence="11">The sequence shown here is derived from an EMBL/GenBank/DDBJ whole genome shotgun (WGS) entry which is preliminary data.</text>
</comment>
<dbReference type="PANTHER" id="PTHR11070">
    <property type="entry name" value="UVRD / RECB / PCRA DNA HELICASE FAMILY MEMBER"/>
    <property type="match status" value="1"/>
</dbReference>
<dbReference type="RefSeq" id="WP_378752206.1">
    <property type="nucleotide sequence ID" value="NZ_JBHSSV010000008.1"/>
</dbReference>
<evidence type="ECO:0000256" key="7">
    <source>
        <dbReference type="ARBA" id="ARBA00034808"/>
    </source>
</evidence>
<evidence type="ECO:0000256" key="4">
    <source>
        <dbReference type="ARBA" id="ARBA00022840"/>
    </source>
</evidence>
<accession>A0ABW2ZR14</accession>
<name>A0ABW2ZR14_9MICO</name>
<evidence type="ECO:0000256" key="3">
    <source>
        <dbReference type="ARBA" id="ARBA00022806"/>
    </source>
</evidence>
<keyword evidence="2 9" id="KW-0378">Hydrolase</keyword>
<keyword evidence="4 9" id="KW-0067">ATP-binding</keyword>
<evidence type="ECO:0000256" key="2">
    <source>
        <dbReference type="ARBA" id="ARBA00022801"/>
    </source>
</evidence>
<dbReference type="Pfam" id="PF00580">
    <property type="entry name" value="UvrD-helicase"/>
    <property type="match status" value="1"/>
</dbReference>
<dbReference type="InterPro" id="IPR027417">
    <property type="entry name" value="P-loop_NTPase"/>
</dbReference>
<dbReference type="InterPro" id="IPR000212">
    <property type="entry name" value="DNA_helicase_UvrD/REP"/>
</dbReference>
<dbReference type="EC" id="5.6.2.4" evidence="7"/>
<reference evidence="12" key="1">
    <citation type="journal article" date="2019" name="Int. J. Syst. Evol. Microbiol.">
        <title>The Global Catalogue of Microorganisms (GCM) 10K type strain sequencing project: providing services to taxonomists for standard genome sequencing and annotation.</title>
        <authorList>
            <consortium name="The Broad Institute Genomics Platform"/>
            <consortium name="The Broad Institute Genome Sequencing Center for Infectious Disease"/>
            <person name="Wu L."/>
            <person name="Ma J."/>
        </authorList>
    </citation>
    <scope>NUCLEOTIDE SEQUENCE [LARGE SCALE GENOMIC DNA]</scope>
    <source>
        <strain evidence="12">CCUG 50754</strain>
    </source>
</reference>
<evidence type="ECO:0000256" key="9">
    <source>
        <dbReference type="PROSITE-ProRule" id="PRU00560"/>
    </source>
</evidence>
<comment type="catalytic activity">
    <reaction evidence="8">
        <text>ATP + H2O = ADP + phosphate + H(+)</text>
        <dbReference type="Rhea" id="RHEA:13065"/>
        <dbReference type="ChEBI" id="CHEBI:15377"/>
        <dbReference type="ChEBI" id="CHEBI:15378"/>
        <dbReference type="ChEBI" id="CHEBI:30616"/>
        <dbReference type="ChEBI" id="CHEBI:43474"/>
        <dbReference type="ChEBI" id="CHEBI:456216"/>
        <dbReference type="EC" id="5.6.2.4"/>
    </reaction>
</comment>
<dbReference type="PANTHER" id="PTHR11070:SF45">
    <property type="entry name" value="DNA 3'-5' HELICASE"/>
    <property type="match status" value="1"/>
</dbReference>
<feature type="binding site" evidence="9">
    <location>
        <begin position="284"/>
        <end position="291"/>
    </location>
    <ligand>
        <name>ATP</name>
        <dbReference type="ChEBI" id="CHEBI:30616"/>
    </ligand>
</feature>
<evidence type="ECO:0000256" key="5">
    <source>
        <dbReference type="ARBA" id="ARBA00023235"/>
    </source>
</evidence>
<dbReference type="InterPro" id="IPR014016">
    <property type="entry name" value="UvrD-like_ATP-bd"/>
</dbReference>
<dbReference type="InterPro" id="IPR014017">
    <property type="entry name" value="DNA_helicase_UvrD-like_C"/>
</dbReference>
<dbReference type="Pfam" id="PF13361">
    <property type="entry name" value="UvrD_C"/>
    <property type="match status" value="1"/>
</dbReference>
<evidence type="ECO:0000259" key="10">
    <source>
        <dbReference type="PROSITE" id="PS51198"/>
    </source>
</evidence>
<feature type="domain" description="UvrD-like helicase ATP-binding" evidence="10">
    <location>
        <begin position="263"/>
        <end position="589"/>
    </location>
</feature>
<keyword evidence="3 9" id="KW-0347">Helicase</keyword>
<keyword evidence="5" id="KW-0413">Isomerase</keyword>
<dbReference type="Gene3D" id="3.40.50.300">
    <property type="entry name" value="P-loop containing nucleotide triphosphate hydrolases"/>
    <property type="match status" value="2"/>
</dbReference>